<evidence type="ECO:0000259" key="6">
    <source>
        <dbReference type="Pfam" id="PF23193"/>
    </source>
</evidence>
<sequence length="1412" mass="155105">MGNPGFLRQWLSCTCFLSISVAFLLGYLGEAHSGATVFGCGGFIRWGSVTVRSTIDYQQLKVNLYLSESDTLKDVTEVLPNGAFSVPLYDQGPYRLKLAAPEGWYVAPADGYFLDLRVNPQACANDFNFEILGFTVTGQVVTFGLDTGPEGLFVRLGSVSEAYEVHSRTSVGGHFSVGPVITGQYTLTVSDGEPIMTENIRAQQTVFVGATNLVLDKPLILLGHFVRGYVTDFTGSSLSGVTIYLLTKSSTREIDCTRVSGTTKKDIRIPPSIMIDDVQLACETVTDTNGQFSFNRLPGGDYIIVPHHILSGSDKSKPSVQVSFEPQSIHITVAHTDIQLDPSTFHTSTFQLPPGRVTWPNGQPIRDAKIFLGDSKKAVVSDHNGFYQIGFVQPGQYVIHIVAEDAEFADVTTTLSTATEQLPNFQPIRLSVCGRLDATDDLLKRQDQLEAFVQIKDIKSDAIKRLATQPHFGGFRFCALLSPGRYELRPDVRLEDGDFKPTIFTPSSHVIEVSSGPVSDIVFSQFTAIITGRVSCLQSFAKGATAPLLVELSSAFENGMPPTVQRIELKLTSEADKTSEFEFNHVYPGVYRVSISSLERDTALAVDGWCWSGSGNPRVIHVMHGNLHWKNETNLDFVHTGFVVRISFEPPRTIVRDAEAELIFSAFGVPVSGLPNKSSVNPQIHWKVVTRTMKICLPSAEKVYNLSVSSSCLKLNQPFPSQIRPALDCSPILAKSPLVRITVAQLPLLVQLSYSHAFVPTDRAVLTKMPIQVDVIQSNTTKVQNLLAQWSDSRTTTDAPPKAQAVVWADVHHSVVIKPRRVTAVPGRWSYTHIIRTDSVTVDLSETLEDDAEPSEDLFEFAPSNATPSTSRSMTPIDFAKCAPIYHTNLTIHFALELGVSLYGTVNPAIKKIEVKLFTKSSQFTGNSTSPSIHQSLLPIDAAGDNRKGSTIPQEVVSPAVVDVRNTNLSDSTALSPVEIALTDTDGTFLFGPVPFLPLLVSDESTSQRLYRLPADPTDWFTVQLNKPGYEFTELPAASSSTSSKAPNWQFRAAKLSLVEVLVRYSDERMASDQTLVPLQGVLISIIGDGHRGNQFTDRTGLAHFVGLAPGQYYLRPMMKEYLFTVIKPKGEQTGQASPITVSEGISVNVEILAKRVAFALSGLVTSLVRIPEQNVLVEAEWIPNPTSHILLTRFSSIENVTCSLNSGGFVNAPREQAWTNETGQFEIRGLFPGCVYAVEIQTTGKSANSSIRGPAVSTNREIFRKSMIERAIPEVLNIVMAPHDTTGLTFFAIRPFFLQTLTVNVDTSDEFLSSLRLTLFPLDHPDRAVVKHDFSVDSILFILTGPTLASVVGRDHTLRLESTLESKFYTNIAPQEIVVRLRPGKSEHLQFFFRPKLRSVYPGFPSSKNEL</sequence>
<dbReference type="InterPro" id="IPR056188">
    <property type="entry name" value="NOMO_6th"/>
</dbReference>
<dbReference type="Pfam" id="PF23193">
    <property type="entry name" value="NOMO_3rd"/>
    <property type="match status" value="1"/>
</dbReference>
<dbReference type="InterPro" id="IPR055074">
    <property type="entry name" value="NOMO1-3_2nd"/>
</dbReference>
<evidence type="ECO:0008006" key="12">
    <source>
        <dbReference type="Google" id="ProtNLM"/>
    </source>
</evidence>
<organism evidence="10 11">
    <name type="scientific">Fasciola gigantica</name>
    <name type="common">Giant liver fluke</name>
    <dbReference type="NCBI Taxonomy" id="46835"/>
    <lineage>
        <taxon>Eukaryota</taxon>
        <taxon>Metazoa</taxon>
        <taxon>Spiralia</taxon>
        <taxon>Lophotrochozoa</taxon>
        <taxon>Platyhelminthes</taxon>
        <taxon>Trematoda</taxon>
        <taxon>Digenea</taxon>
        <taxon>Plagiorchiida</taxon>
        <taxon>Echinostomata</taxon>
        <taxon>Echinostomatoidea</taxon>
        <taxon>Fasciolidae</taxon>
        <taxon>Fasciola</taxon>
    </lineage>
</organism>
<feature type="signal peptide" evidence="2">
    <location>
        <begin position="1"/>
        <end position="22"/>
    </location>
</feature>
<dbReference type="InterPro" id="IPR055490">
    <property type="entry name" value="DUF7062"/>
</dbReference>
<comment type="caution">
    <text evidence="10">The sequence shown here is derived from an EMBL/GenBank/DDBJ whole genome shotgun (WGS) entry which is preliminary data.</text>
</comment>
<evidence type="ECO:0000259" key="5">
    <source>
        <dbReference type="Pfam" id="PF23192"/>
    </source>
</evidence>
<dbReference type="Pfam" id="PF23192">
    <property type="entry name" value="NOMO_12th"/>
    <property type="match status" value="1"/>
</dbReference>
<keyword evidence="11" id="KW-1185">Reference proteome</keyword>
<dbReference type="Pfam" id="PF23194">
    <property type="entry name" value="NOMO_5th"/>
    <property type="match status" value="1"/>
</dbReference>
<evidence type="ECO:0000313" key="11">
    <source>
        <dbReference type="Proteomes" id="UP000316759"/>
    </source>
</evidence>
<protein>
    <recommendedName>
        <fullName evidence="12">Nodal modulator 2</fullName>
    </recommendedName>
</protein>
<dbReference type="Proteomes" id="UP000316759">
    <property type="component" value="Unassembled WGS sequence"/>
</dbReference>
<dbReference type="EMBL" id="SUNJ01008542">
    <property type="protein sequence ID" value="TPP61159.1"/>
    <property type="molecule type" value="Genomic_DNA"/>
</dbReference>
<dbReference type="OrthoDB" id="10263633at2759"/>
<accession>A0A504YLD1</accession>
<feature type="domain" description="NOMO fifth transthyretin-like" evidence="7">
    <location>
        <begin position="431"/>
        <end position="523"/>
    </location>
</feature>
<dbReference type="SUPFAM" id="SSF49464">
    <property type="entry name" value="Carboxypeptidase regulatory domain-like"/>
    <property type="match status" value="2"/>
</dbReference>
<dbReference type="Gene3D" id="2.60.40.1120">
    <property type="entry name" value="Carboxypeptidase-like, regulatory domain"/>
    <property type="match status" value="1"/>
</dbReference>
<dbReference type="PANTHER" id="PTHR23303:SF14">
    <property type="entry name" value="BOS COMPLEX SUBUNIT NOMO1-RELATED"/>
    <property type="match status" value="1"/>
</dbReference>
<evidence type="ECO:0000313" key="10">
    <source>
        <dbReference type="EMBL" id="TPP61159.1"/>
    </source>
</evidence>
<feature type="domain" description="NOMO third transthyretin-like" evidence="6">
    <location>
        <begin position="224"/>
        <end position="347"/>
    </location>
</feature>
<feature type="domain" description="NOMO-like N-terminal beta-sandwich" evidence="3">
    <location>
        <begin position="49"/>
        <end position="129"/>
    </location>
</feature>
<evidence type="ECO:0000259" key="7">
    <source>
        <dbReference type="Pfam" id="PF23194"/>
    </source>
</evidence>
<evidence type="ECO:0000259" key="9">
    <source>
        <dbReference type="Pfam" id="PF23201"/>
    </source>
</evidence>
<evidence type="ECO:0000256" key="1">
    <source>
        <dbReference type="ARBA" id="ARBA00022729"/>
    </source>
</evidence>
<evidence type="ECO:0000259" key="4">
    <source>
        <dbReference type="Pfam" id="PF22904"/>
    </source>
</evidence>
<evidence type="ECO:0000259" key="3">
    <source>
        <dbReference type="Pfam" id="PF22898"/>
    </source>
</evidence>
<feature type="domain" description="NOMO sixth transthyretin-like" evidence="8">
    <location>
        <begin position="524"/>
        <end position="639"/>
    </location>
</feature>
<feature type="chain" id="PRO_5021330506" description="Nodal modulator 2" evidence="2">
    <location>
        <begin position="23"/>
        <end position="1412"/>
    </location>
</feature>
<feature type="domain" description="NOMO second beta-sandwich" evidence="4">
    <location>
        <begin position="133"/>
        <end position="216"/>
    </location>
</feature>
<feature type="domain" description="NOMO C-terminal transthyretin-like" evidence="5">
    <location>
        <begin position="1300"/>
        <end position="1396"/>
    </location>
</feature>
<dbReference type="Pfam" id="PF22898">
    <property type="entry name" value="NOMO1-like_1st"/>
    <property type="match status" value="1"/>
</dbReference>
<dbReference type="InterPro" id="IPR051417">
    <property type="entry name" value="SDr/BOS_complex"/>
</dbReference>
<keyword evidence="1 2" id="KW-0732">Signal</keyword>
<dbReference type="Pfam" id="PF23196">
    <property type="entry name" value="NOMO_6th"/>
    <property type="match status" value="1"/>
</dbReference>
<dbReference type="Pfam" id="PF23201">
    <property type="entry name" value="DUF7062"/>
    <property type="match status" value="1"/>
</dbReference>
<dbReference type="STRING" id="46835.A0A504YLD1"/>
<dbReference type="InterPro" id="IPR056190">
    <property type="entry name" value="NOMO_5th"/>
</dbReference>
<dbReference type="InterPro" id="IPR056191">
    <property type="entry name" value="NOMO_12th"/>
</dbReference>
<evidence type="ECO:0000259" key="8">
    <source>
        <dbReference type="Pfam" id="PF23196"/>
    </source>
</evidence>
<proteinExistence type="predicted"/>
<dbReference type="PANTHER" id="PTHR23303">
    <property type="entry name" value="CARBOXYPEPTIDASE REGULATORY REGION-CONTAINING"/>
    <property type="match status" value="1"/>
</dbReference>
<dbReference type="InterPro" id="IPR008969">
    <property type="entry name" value="CarboxyPept-like_regulatory"/>
</dbReference>
<dbReference type="InterPro" id="IPR056189">
    <property type="entry name" value="NOMO_3rd"/>
</dbReference>
<name>A0A504YLD1_FASGI</name>
<dbReference type="InterPro" id="IPR055075">
    <property type="entry name" value="NOMO-like_N"/>
</dbReference>
<evidence type="ECO:0000256" key="2">
    <source>
        <dbReference type="SAM" id="SignalP"/>
    </source>
</evidence>
<dbReference type="Pfam" id="PF22904">
    <property type="entry name" value="NOMO1-like_2nd"/>
    <property type="match status" value="1"/>
</dbReference>
<gene>
    <name evidence="10" type="ORF">FGIG_04164</name>
</gene>
<dbReference type="GO" id="GO:0005789">
    <property type="term" value="C:endoplasmic reticulum membrane"/>
    <property type="evidence" value="ECO:0007669"/>
    <property type="project" value="TreeGrafter"/>
</dbReference>
<feature type="domain" description="DUF7062" evidence="9">
    <location>
        <begin position="640"/>
        <end position="744"/>
    </location>
</feature>
<reference evidence="10 11" key="1">
    <citation type="submission" date="2019-04" db="EMBL/GenBank/DDBJ databases">
        <title>Annotation for the trematode Fasciola gigantica.</title>
        <authorList>
            <person name="Choi Y.-J."/>
        </authorList>
    </citation>
    <scope>NUCLEOTIDE SEQUENCE [LARGE SCALE GENOMIC DNA]</scope>
    <source>
        <strain evidence="10">Uganda_cow_1</strain>
    </source>
</reference>